<keyword evidence="1" id="KW-0472">Membrane</keyword>
<evidence type="ECO:0000313" key="3">
    <source>
        <dbReference type="Proteomes" id="UP000185911"/>
    </source>
</evidence>
<reference evidence="2 3" key="1">
    <citation type="submission" date="2017-01" db="EMBL/GenBank/DDBJ databases">
        <title>Genome sequence of Rhodoferax antarcticus ANT.BR, a psychrophilic purple nonsulfur bacterium from an Antarctic microbial mat.</title>
        <authorList>
            <person name="Baker J."/>
            <person name="Riester C."/>
            <person name="Skinner B."/>
            <person name="Newell A."/>
            <person name="Swingley W."/>
            <person name="Madigan M."/>
            <person name="Jung D."/>
            <person name="Asao M."/>
            <person name="Chen M."/>
            <person name="Loughlin P."/>
            <person name="Pan H."/>
            <person name="Lin S."/>
            <person name="Li N."/>
            <person name="Shaw J."/>
            <person name="Prado M."/>
            <person name="Sherman C."/>
            <person name="Li X."/>
            <person name="Tang J."/>
            <person name="Blankenship R."/>
            <person name="Zhao T."/>
            <person name="Touchman J."/>
            <person name="Sattley M."/>
        </authorList>
    </citation>
    <scope>NUCLEOTIDE SEQUENCE [LARGE SCALE GENOMIC DNA]</scope>
    <source>
        <strain evidence="2 3">ANT.BR</strain>
    </source>
</reference>
<evidence type="ECO:0008006" key="4">
    <source>
        <dbReference type="Google" id="ProtNLM"/>
    </source>
</evidence>
<evidence type="ECO:0000313" key="2">
    <source>
        <dbReference type="EMBL" id="OLP05767.1"/>
    </source>
</evidence>
<proteinExistence type="predicted"/>
<dbReference type="AlphaFoldDB" id="A0A1Q8YCL9"/>
<name>A0A1Q8YCL9_9BURK</name>
<dbReference type="EMBL" id="MSYM01000013">
    <property type="protein sequence ID" value="OLP05767.1"/>
    <property type="molecule type" value="Genomic_DNA"/>
</dbReference>
<keyword evidence="3" id="KW-1185">Reference proteome</keyword>
<feature type="transmembrane region" description="Helical" evidence="1">
    <location>
        <begin position="43"/>
        <end position="60"/>
    </location>
</feature>
<organism evidence="2 3">
    <name type="scientific">Rhodoferax antarcticus ANT.BR</name>
    <dbReference type="NCBI Taxonomy" id="1111071"/>
    <lineage>
        <taxon>Bacteria</taxon>
        <taxon>Pseudomonadati</taxon>
        <taxon>Pseudomonadota</taxon>
        <taxon>Betaproteobacteria</taxon>
        <taxon>Burkholderiales</taxon>
        <taxon>Comamonadaceae</taxon>
        <taxon>Rhodoferax</taxon>
    </lineage>
</organism>
<dbReference type="Proteomes" id="UP000185911">
    <property type="component" value="Unassembled WGS sequence"/>
</dbReference>
<sequence>MIDASVTNFSADQRPAQRVAEAFVRWMQRWTALATKNIRFKPVALMLKALAAIFLIATNLL</sequence>
<evidence type="ECO:0000256" key="1">
    <source>
        <dbReference type="SAM" id="Phobius"/>
    </source>
</evidence>
<protein>
    <recommendedName>
        <fullName evidence="4">Transposase</fullName>
    </recommendedName>
</protein>
<keyword evidence="1" id="KW-0812">Transmembrane</keyword>
<comment type="caution">
    <text evidence="2">The sequence shown here is derived from an EMBL/GenBank/DDBJ whole genome shotgun (WGS) entry which is preliminary data.</text>
</comment>
<accession>A0A1Q8YCL9</accession>
<keyword evidence="1" id="KW-1133">Transmembrane helix</keyword>
<gene>
    <name evidence="2" type="ORF">BLL52_1993</name>
</gene>